<reference evidence="2" key="2">
    <citation type="submission" date="2021-10" db="EMBL/GenBank/DDBJ databases">
        <title>Phylogenomics reveals ancestral predisposition of the termite-cultivated fungus Termitomyces towards a domesticated lifestyle.</title>
        <authorList>
            <person name="Auxier B."/>
            <person name="Grum-Grzhimaylo A."/>
            <person name="Cardenas M.E."/>
            <person name="Lodge J.D."/>
            <person name="Laessoe T."/>
            <person name="Pedersen O."/>
            <person name="Smith M.E."/>
            <person name="Kuyper T.W."/>
            <person name="Franco-Molano E.A."/>
            <person name="Baroni T.J."/>
            <person name="Aanen D.K."/>
        </authorList>
    </citation>
    <scope>NUCLEOTIDE SEQUENCE</scope>
    <source>
        <strain evidence="2">AP01</strain>
        <tissue evidence="2">Mycelium</tissue>
    </source>
</reference>
<accession>A0A9P7G8V3</accession>
<feature type="region of interest" description="Disordered" evidence="1">
    <location>
        <begin position="1"/>
        <end position="34"/>
    </location>
</feature>
<sequence length="76" mass="8480">MSHLLGQRSSAASGSGGDAEGRGPSTYPDQDFMMTTRSEMWSRIDAGGDMATRYEMEEAPARTRLHPDERRLRSEM</sequence>
<reference evidence="2" key="1">
    <citation type="submission" date="2020-07" db="EMBL/GenBank/DDBJ databases">
        <authorList>
            <person name="Nieuwenhuis M."/>
            <person name="Van De Peppel L.J.J."/>
        </authorList>
    </citation>
    <scope>NUCLEOTIDE SEQUENCE</scope>
    <source>
        <strain evidence="2">AP01</strain>
        <tissue evidence="2">Mycelium</tissue>
    </source>
</reference>
<name>A0A9P7G8V3_9AGAR</name>
<evidence type="ECO:0000256" key="1">
    <source>
        <dbReference type="SAM" id="MobiDB-lite"/>
    </source>
</evidence>
<evidence type="ECO:0000313" key="2">
    <source>
        <dbReference type="EMBL" id="KAG5644313.1"/>
    </source>
</evidence>
<keyword evidence="3" id="KW-1185">Reference proteome</keyword>
<protein>
    <submittedName>
        <fullName evidence="2">Uncharacterized protein</fullName>
    </submittedName>
</protein>
<dbReference type="AlphaFoldDB" id="A0A9P7G8V3"/>
<feature type="region of interest" description="Disordered" evidence="1">
    <location>
        <begin position="55"/>
        <end position="76"/>
    </location>
</feature>
<proteinExistence type="predicted"/>
<dbReference type="EMBL" id="JABCKV010000075">
    <property type="protein sequence ID" value="KAG5644313.1"/>
    <property type="molecule type" value="Genomic_DNA"/>
</dbReference>
<evidence type="ECO:0000313" key="3">
    <source>
        <dbReference type="Proteomes" id="UP000775547"/>
    </source>
</evidence>
<dbReference type="Proteomes" id="UP000775547">
    <property type="component" value="Unassembled WGS sequence"/>
</dbReference>
<gene>
    <name evidence="2" type="ORF">DXG03_008731</name>
</gene>
<comment type="caution">
    <text evidence="2">The sequence shown here is derived from an EMBL/GenBank/DDBJ whole genome shotgun (WGS) entry which is preliminary data.</text>
</comment>
<organism evidence="2 3">
    <name type="scientific">Asterophora parasitica</name>
    <dbReference type="NCBI Taxonomy" id="117018"/>
    <lineage>
        <taxon>Eukaryota</taxon>
        <taxon>Fungi</taxon>
        <taxon>Dikarya</taxon>
        <taxon>Basidiomycota</taxon>
        <taxon>Agaricomycotina</taxon>
        <taxon>Agaricomycetes</taxon>
        <taxon>Agaricomycetidae</taxon>
        <taxon>Agaricales</taxon>
        <taxon>Tricholomatineae</taxon>
        <taxon>Lyophyllaceae</taxon>
        <taxon>Asterophora</taxon>
    </lineage>
</organism>